<sequence length="250" mass="28012">MKRLTLIFLLLFHFAGFAQQSINNYKYVIVPEKFSFLKEPNQYGLNNLVQMVMNGKGFTAYVENKDLPKELATNKCNALMADVISRKAFLATNLTVVLKDCQGNVLFTSKEGKSREKDYALAYNEALTNALGSLDTLNYAYNGTTVAPQQATQQVVVQPAPAPQVTEKPVTIINSKEAGQTLYAQATENGFQLIDTTPKKVMTLLKTSLPDYFIADNGIDKGVVFRHNGQWYYEYYKDGKLVSEKLSVKF</sequence>
<keyword evidence="1" id="KW-0732">Signal</keyword>
<comment type="caution">
    <text evidence="2">The sequence shown here is derived from an EMBL/GenBank/DDBJ whole genome shotgun (WGS) entry which is preliminary data.</text>
</comment>
<feature type="chain" id="PRO_5017554932" evidence="1">
    <location>
        <begin position="19"/>
        <end position="250"/>
    </location>
</feature>
<name>A0A3E1Y5Y2_9BACT</name>
<accession>A0A3E1Y5Y2</accession>
<evidence type="ECO:0000313" key="3">
    <source>
        <dbReference type="Proteomes" id="UP000260644"/>
    </source>
</evidence>
<evidence type="ECO:0000256" key="1">
    <source>
        <dbReference type="SAM" id="SignalP"/>
    </source>
</evidence>
<dbReference type="AlphaFoldDB" id="A0A3E1Y5Y2"/>
<protein>
    <submittedName>
        <fullName evidence="2">Uncharacterized protein</fullName>
    </submittedName>
</protein>
<keyword evidence="3" id="KW-1185">Reference proteome</keyword>
<reference evidence="2 3" key="1">
    <citation type="submission" date="2018-07" db="EMBL/GenBank/DDBJ databases">
        <title>Chitinophaga K2CV101002-2 sp. nov., isolated from a monsoon evergreen broad-leaved forest soil.</title>
        <authorList>
            <person name="Lv Y."/>
        </authorList>
    </citation>
    <scope>NUCLEOTIDE SEQUENCE [LARGE SCALE GENOMIC DNA]</scope>
    <source>
        <strain evidence="2 3">GDMCC 1.1288</strain>
    </source>
</reference>
<dbReference type="EMBL" id="QPMM01000011">
    <property type="protein sequence ID" value="RFS19957.1"/>
    <property type="molecule type" value="Genomic_DNA"/>
</dbReference>
<organism evidence="2 3">
    <name type="scientific">Chitinophaga silvatica</name>
    <dbReference type="NCBI Taxonomy" id="2282649"/>
    <lineage>
        <taxon>Bacteria</taxon>
        <taxon>Pseudomonadati</taxon>
        <taxon>Bacteroidota</taxon>
        <taxon>Chitinophagia</taxon>
        <taxon>Chitinophagales</taxon>
        <taxon>Chitinophagaceae</taxon>
        <taxon>Chitinophaga</taxon>
    </lineage>
</organism>
<evidence type="ECO:0000313" key="2">
    <source>
        <dbReference type="EMBL" id="RFS19957.1"/>
    </source>
</evidence>
<dbReference type="RefSeq" id="WP_116977518.1">
    <property type="nucleotide sequence ID" value="NZ_QPMM01000011.1"/>
</dbReference>
<proteinExistence type="predicted"/>
<dbReference type="OrthoDB" id="1274006at2"/>
<feature type="signal peptide" evidence="1">
    <location>
        <begin position="1"/>
        <end position="18"/>
    </location>
</feature>
<dbReference type="Proteomes" id="UP000260644">
    <property type="component" value="Unassembled WGS sequence"/>
</dbReference>
<gene>
    <name evidence="2" type="ORF">DVR12_19700</name>
</gene>